<feature type="domain" description="AB hydrolase-1" evidence="1">
    <location>
        <begin position="106"/>
        <end position="352"/>
    </location>
</feature>
<comment type="caution">
    <text evidence="2">The sequence shown here is derived from an EMBL/GenBank/DDBJ whole genome shotgun (WGS) entry which is preliminary data.</text>
</comment>
<proteinExistence type="predicted"/>
<gene>
    <name evidence="2" type="ORF">BP5553_09948</name>
</gene>
<dbReference type="EMBL" id="NPIC01000013">
    <property type="protein sequence ID" value="RDL31159.1"/>
    <property type="molecule type" value="Genomic_DNA"/>
</dbReference>
<dbReference type="RefSeq" id="XP_031865408.1">
    <property type="nucleotide sequence ID" value="XM_032018571.1"/>
</dbReference>
<accession>A0A370TB59</accession>
<dbReference type="InterPro" id="IPR000073">
    <property type="entry name" value="AB_hydrolase_1"/>
</dbReference>
<dbReference type="InterPro" id="IPR050471">
    <property type="entry name" value="AB_hydrolase"/>
</dbReference>
<dbReference type="OrthoDB" id="19657at2759"/>
<dbReference type="Pfam" id="PF00561">
    <property type="entry name" value="Abhydrolase_1"/>
    <property type="match status" value="1"/>
</dbReference>
<dbReference type="STRING" id="2656787.A0A370TB59"/>
<dbReference type="PANTHER" id="PTHR43433">
    <property type="entry name" value="HYDROLASE, ALPHA/BETA FOLD FAMILY PROTEIN"/>
    <property type="match status" value="1"/>
</dbReference>
<dbReference type="AlphaFoldDB" id="A0A370TB59"/>
<evidence type="ECO:0000313" key="3">
    <source>
        <dbReference type="Proteomes" id="UP000254866"/>
    </source>
</evidence>
<reference evidence="2 3" key="1">
    <citation type="journal article" date="2018" name="IMA Fungus">
        <title>IMA Genome-F 9: Draft genome sequence of Annulohypoxylon stygium, Aspergillus mulundensis, Berkeleyomyces basicola (syn. Thielaviopsis basicola), Ceratocystis smalleyi, two Cercospora beticola strains, Coleophoma cylindrospora, Fusarium fracticaudum, Phialophora cf. hyalina, and Morchella septimelata.</title>
        <authorList>
            <person name="Wingfield B.D."/>
            <person name="Bills G.F."/>
            <person name="Dong Y."/>
            <person name="Huang W."/>
            <person name="Nel W.J."/>
            <person name="Swalarsk-Parry B.S."/>
            <person name="Vaghefi N."/>
            <person name="Wilken P.M."/>
            <person name="An Z."/>
            <person name="de Beer Z.W."/>
            <person name="De Vos L."/>
            <person name="Chen L."/>
            <person name="Duong T.A."/>
            <person name="Gao Y."/>
            <person name="Hammerbacher A."/>
            <person name="Kikkert J.R."/>
            <person name="Li Y."/>
            <person name="Li H."/>
            <person name="Li K."/>
            <person name="Li Q."/>
            <person name="Liu X."/>
            <person name="Ma X."/>
            <person name="Naidoo K."/>
            <person name="Pethybridge S.J."/>
            <person name="Sun J."/>
            <person name="Steenkamp E.T."/>
            <person name="van der Nest M.A."/>
            <person name="van Wyk S."/>
            <person name="Wingfield M.J."/>
            <person name="Xiong C."/>
            <person name="Yue Q."/>
            <person name="Zhang X."/>
        </authorList>
    </citation>
    <scope>NUCLEOTIDE SEQUENCE [LARGE SCALE GENOMIC DNA]</scope>
    <source>
        <strain evidence="2 3">BP 5553</strain>
    </source>
</reference>
<sequence>MSTTLCTYLCNLACRGTGITIAAMTPPTTLPRPAVAQILSSPAYPDTVWNLTPTQSGKVPVAEGRGGPFNIDYEVHGKGDIKLVWIMGLGTIKSAFQRQTKEFGHDEGDKYSSLIFDNRGMGGSDKPVLRYTTSEMAKDVIELLDHLGWTEERQLNVSGVSMGGMIAQELALLIPNRINSLNLISTAAAIENTTTWAENLWTRISMFIPKSLDKAIVDGSRMLFSDAWLDSPDDTEVPTTSTPGVILPPSGAYKKWATNYERFAAHELVKRLNPVDFPRKGFILQAIAAGWHYKSADDLKRLGDAVGRERIMVMHGTADKMITLPHGRKLIEMLAPGTGLIKEGNGHVFMVEEWKWHNEMVRKMAEKGLEFNREGKKP</sequence>
<dbReference type="Proteomes" id="UP000254866">
    <property type="component" value="Unassembled WGS sequence"/>
</dbReference>
<keyword evidence="3" id="KW-1185">Reference proteome</keyword>
<dbReference type="GeneID" id="43602797"/>
<name>A0A370TB59_9HELO</name>
<evidence type="ECO:0000313" key="2">
    <source>
        <dbReference type="EMBL" id="RDL31159.1"/>
    </source>
</evidence>
<dbReference type="SUPFAM" id="SSF53474">
    <property type="entry name" value="alpha/beta-Hydrolases"/>
    <property type="match status" value="1"/>
</dbReference>
<dbReference type="Gene3D" id="3.40.50.1820">
    <property type="entry name" value="alpha/beta hydrolase"/>
    <property type="match status" value="1"/>
</dbReference>
<dbReference type="PANTHER" id="PTHR43433:SF5">
    <property type="entry name" value="AB HYDROLASE-1 DOMAIN-CONTAINING PROTEIN"/>
    <property type="match status" value="1"/>
</dbReference>
<protein>
    <recommendedName>
        <fullName evidence="1">AB hydrolase-1 domain-containing protein</fullName>
    </recommendedName>
</protein>
<organism evidence="2 3">
    <name type="scientific">Venustampulla echinocandica</name>
    <dbReference type="NCBI Taxonomy" id="2656787"/>
    <lineage>
        <taxon>Eukaryota</taxon>
        <taxon>Fungi</taxon>
        <taxon>Dikarya</taxon>
        <taxon>Ascomycota</taxon>
        <taxon>Pezizomycotina</taxon>
        <taxon>Leotiomycetes</taxon>
        <taxon>Helotiales</taxon>
        <taxon>Pleuroascaceae</taxon>
        <taxon>Venustampulla</taxon>
    </lineage>
</organism>
<evidence type="ECO:0000259" key="1">
    <source>
        <dbReference type="Pfam" id="PF00561"/>
    </source>
</evidence>
<dbReference type="InterPro" id="IPR029058">
    <property type="entry name" value="AB_hydrolase_fold"/>
</dbReference>